<evidence type="ECO:0000313" key="3">
    <source>
        <dbReference type="EnsemblMetazoa" id="CJA39775.1"/>
    </source>
</evidence>
<dbReference type="SUPFAM" id="SSF57863">
    <property type="entry name" value="ArfGap/RecO-like zinc finger"/>
    <property type="match status" value="1"/>
</dbReference>
<dbReference type="GO" id="GO:0036465">
    <property type="term" value="P:synaptic vesicle recycling"/>
    <property type="evidence" value="ECO:0007669"/>
    <property type="project" value="TreeGrafter"/>
</dbReference>
<dbReference type="Proteomes" id="UP000005237">
    <property type="component" value="Unassembled WGS sequence"/>
</dbReference>
<accession>A0A8R1IQS1</accession>
<dbReference type="GO" id="GO:0008270">
    <property type="term" value="F:zinc ion binding"/>
    <property type="evidence" value="ECO:0007669"/>
    <property type="project" value="UniProtKB-KW"/>
</dbReference>
<dbReference type="InterPro" id="IPR047161">
    <property type="entry name" value="GIT-like"/>
</dbReference>
<evidence type="ECO:0000313" key="4">
    <source>
        <dbReference type="Proteomes" id="UP000005237"/>
    </source>
</evidence>
<dbReference type="EnsemblMetazoa" id="CJA39775.1">
    <property type="protein sequence ID" value="CJA39775.1"/>
    <property type="gene ID" value="WBGene00215623"/>
</dbReference>
<name>A0A8R1IQS1_CAEJA</name>
<dbReference type="Pfam" id="PF01412">
    <property type="entry name" value="ArfGap"/>
    <property type="match status" value="1"/>
</dbReference>
<reference evidence="3" key="2">
    <citation type="submission" date="2022-06" db="UniProtKB">
        <authorList>
            <consortium name="EnsemblMetazoa"/>
        </authorList>
    </citation>
    <scope>IDENTIFICATION</scope>
    <source>
        <strain evidence="3">DF5081</strain>
    </source>
</reference>
<dbReference type="CDD" id="cd08833">
    <property type="entry name" value="ArfGap_GIT"/>
    <property type="match status" value="1"/>
</dbReference>
<keyword evidence="4" id="KW-1185">Reference proteome</keyword>
<dbReference type="GO" id="GO:0005096">
    <property type="term" value="F:GTPase activator activity"/>
    <property type="evidence" value="ECO:0007669"/>
    <property type="project" value="InterPro"/>
</dbReference>
<dbReference type="SMART" id="SM00105">
    <property type="entry name" value="ArfGap"/>
    <property type="match status" value="1"/>
</dbReference>
<feature type="domain" description="Arf-GAP" evidence="2">
    <location>
        <begin position="4"/>
        <end position="127"/>
    </location>
</feature>
<sequence length="151" mass="17447">MYSADVLDLITSLEAKECDDCGKKEVEWASVKKGTVICSECFCFHSYLGPSVSYLRHLRKSAWDEEHIRLVHALNASNTNMIWESALYEGSTKFRKPEPQDPSHIKEQFVKEKYEKMTFQPKRGKDEDVENSLNRQLIACARSDFAHVTLR</sequence>
<keyword evidence="1" id="KW-0863">Zinc-finger</keyword>
<reference evidence="4" key="1">
    <citation type="submission" date="2010-08" db="EMBL/GenBank/DDBJ databases">
        <authorList>
            <consortium name="Caenorhabditis japonica Sequencing Consortium"/>
            <person name="Wilson R.K."/>
        </authorList>
    </citation>
    <scope>NUCLEOTIDE SEQUENCE [LARGE SCALE GENOMIC DNA]</scope>
    <source>
        <strain evidence="4">DF5081</strain>
    </source>
</reference>
<dbReference type="GO" id="GO:0031267">
    <property type="term" value="F:small GTPase binding"/>
    <property type="evidence" value="ECO:0007669"/>
    <property type="project" value="TreeGrafter"/>
</dbReference>
<dbReference type="InterPro" id="IPR001164">
    <property type="entry name" value="ArfGAP_dom"/>
</dbReference>
<dbReference type="GO" id="GO:0008277">
    <property type="term" value="P:regulation of G protein-coupled receptor signaling pathway"/>
    <property type="evidence" value="ECO:0007669"/>
    <property type="project" value="TreeGrafter"/>
</dbReference>
<proteinExistence type="predicted"/>
<keyword evidence="1" id="KW-0479">Metal-binding</keyword>
<dbReference type="PRINTS" id="PR00405">
    <property type="entry name" value="REVINTRACTNG"/>
</dbReference>
<dbReference type="PANTHER" id="PTHR46097">
    <property type="entry name" value="G PROTEIN-COUPLED RECEPTOR KINASE INTERACTING ARFGAP"/>
    <property type="match status" value="1"/>
</dbReference>
<evidence type="ECO:0000256" key="1">
    <source>
        <dbReference type="PROSITE-ProRule" id="PRU00288"/>
    </source>
</evidence>
<protein>
    <submittedName>
        <fullName evidence="3">Arf-GAP domain-containing protein</fullName>
    </submittedName>
</protein>
<dbReference type="AlphaFoldDB" id="A0A8R1IQS1"/>
<dbReference type="InterPro" id="IPR037278">
    <property type="entry name" value="ARFGAP/RecO"/>
</dbReference>
<dbReference type="GO" id="GO:0032012">
    <property type="term" value="P:regulation of ARF protein signal transduction"/>
    <property type="evidence" value="ECO:0007669"/>
    <property type="project" value="InterPro"/>
</dbReference>
<dbReference type="GO" id="GO:0098793">
    <property type="term" value="C:presynapse"/>
    <property type="evidence" value="ECO:0007669"/>
    <property type="project" value="GOC"/>
</dbReference>
<dbReference type="Gene3D" id="1.10.220.150">
    <property type="entry name" value="Arf GTPase activating protein"/>
    <property type="match status" value="1"/>
</dbReference>
<dbReference type="InterPro" id="IPR038508">
    <property type="entry name" value="ArfGAP_dom_sf"/>
</dbReference>
<keyword evidence="1" id="KW-0862">Zinc</keyword>
<dbReference type="PROSITE" id="PS50115">
    <property type="entry name" value="ARFGAP"/>
    <property type="match status" value="1"/>
</dbReference>
<dbReference type="PANTHER" id="PTHR46097:SF3">
    <property type="entry name" value="ARF GTPASE-ACTIVATING PROTEIN GIT"/>
    <property type="match status" value="1"/>
</dbReference>
<dbReference type="GO" id="GO:0007420">
    <property type="term" value="P:brain development"/>
    <property type="evidence" value="ECO:0007669"/>
    <property type="project" value="InterPro"/>
</dbReference>
<evidence type="ECO:0000259" key="2">
    <source>
        <dbReference type="PROSITE" id="PS50115"/>
    </source>
</evidence>
<organism evidence="3 4">
    <name type="scientific">Caenorhabditis japonica</name>
    <dbReference type="NCBI Taxonomy" id="281687"/>
    <lineage>
        <taxon>Eukaryota</taxon>
        <taxon>Metazoa</taxon>
        <taxon>Ecdysozoa</taxon>
        <taxon>Nematoda</taxon>
        <taxon>Chromadorea</taxon>
        <taxon>Rhabditida</taxon>
        <taxon>Rhabditina</taxon>
        <taxon>Rhabditomorpha</taxon>
        <taxon>Rhabditoidea</taxon>
        <taxon>Rhabditidae</taxon>
        <taxon>Peloderinae</taxon>
        <taxon>Caenorhabditis</taxon>
    </lineage>
</organism>